<evidence type="ECO:0000256" key="1">
    <source>
        <dbReference type="SAM" id="MobiDB-lite"/>
    </source>
</evidence>
<protein>
    <submittedName>
        <fullName evidence="2">Uncharacterized protein</fullName>
    </submittedName>
</protein>
<name>A0A0P1BPZ9_9BASI</name>
<feature type="region of interest" description="Disordered" evidence="1">
    <location>
        <begin position="60"/>
        <end position="80"/>
    </location>
</feature>
<evidence type="ECO:0000313" key="3">
    <source>
        <dbReference type="Proteomes" id="UP000054845"/>
    </source>
</evidence>
<reference evidence="2 3" key="1">
    <citation type="submission" date="2014-09" db="EMBL/GenBank/DDBJ databases">
        <authorList>
            <person name="Magalhaes I.L.F."/>
            <person name="Oliveira U."/>
            <person name="Santos F.R."/>
            <person name="Vidigal T.H.D.A."/>
            <person name="Brescovit A.D."/>
            <person name="Santos A.J."/>
        </authorList>
    </citation>
    <scope>NUCLEOTIDE SEQUENCE [LARGE SCALE GENOMIC DNA]</scope>
</reference>
<dbReference type="EMBL" id="CCYA01000270">
    <property type="protein sequence ID" value="CEH18148.1"/>
    <property type="molecule type" value="Genomic_DNA"/>
</dbReference>
<accession>A0A0P1BPZ9</accession>
<dbReference type="AlphaFoldDB" id="A0A0P1BPZ9"/>
<evidence type="ECO:0000313" key="2">
    <source>
        <dbReference type="EMBL" id="CEH18148.1"/>
    </source>
</evidence>
<organism evidence="2 3">
    <name type="scientific">Ceraceosorus bombacis</name>
    <dbReference type="NCBI Taxonomy" id="401625"/>
    <lineage>
        <taxon>Eukaryota</taxon>
        <taxon>Fungi</taxon>
        <taxon>Dikarya</taxon>
        <taxon>Basidiomycota</taxon>
        <taxon>Ustilaginomycotina</taxon>
        <taxon>Exobasidiomycetes</taxon>
        <taxon>Ceraceosorales</taxon>
        <taxon>Ceraceosoraceae</taxon>
        <taxon>Ceraceosorus</taxon>
    </lineage>
</organism>
<keyword evidence="3" id="KW-1185">Reference proteome</keyword>
<proteinExistence type="predicted"/>
<sequence>MAVVKVRVVCLSAAVGISRRTTPRITSSFFVVVLGEAWLRKKPPFLLAAWTSIAMRPSPNHNTSLHQPSSSANLYTHDST</sequence>
<dbReference type="Proteomes" id="UP000054845">
    <property type="component" value="Unassembled WGS sequence"/>
</dbReference>